<keyword evidence="11 23" id="KW-0472">Membrane</keyword>
<dbReference type="InterPro" id="IPR013437">
    <property type="entry name" value="FtsW"/>
</dbReference>
<evidence type="ECO:0000256" key="21">
    <source>
        <dbReference type="ARBA" id="ARBA00049966"/>
    </source>
</evidence>
<accession>A0A1N6RFM0</accession>
<evidence type="ECO:0000256" key="3">
    <source>
        <dbReference type="ARBA" id="ARBA00022475"/>
    </source>
</evidence>
<feature type="region of interest" description="Disordered" evidence="22">
    <location>
        <begin position="1"/>
        <end position="22"/>
    </location>
</feature>
<sequence length="494" mass="52648">MTGPATGPAGAATARKAERQGPEPVGWAAAQLAALRELLARPLTSYHLVLGCSALLLALGLMMVLSASSIEALQRTGDPFYWFLKQVTSVAIGLPLMWVCARLPQRFFRLAGYPLMGLSILGLLMVIFLGQELLGAQRWIVIGPFSVQPSEPAKLALVLWGADLLATRARSGRIEWRQLLIPLMPGVALLAVLVMLGRDLGTTLVLMMIFLALLWVVGAPVRLFGGILALLVLATATMIVVEPYRLGRLTGFMHVWETAQNEGFQSAQGLMAIGSGGWFGLGLGAGRQKWNYVPHAESDFIFSILGEELGLMGTLVVVALFGLLGYAGLRIAIRTKDPFVRLSAAAVTAWIAGQAVVNIGAVIGVFPVTGIPLPLVSYGGSALLPTLAALGMLVSYAKQEPGAAEALAARGPGPAARALSWLGLNGRAGRRPAASRAPARQQAARPPTARRGTTGNARGSIREKIREDVRENIRGDVRGNIREDVREDVREDRE</sequence>
<comment type="pathway">
    <text evidence="2">Cell wall biogenesis; peptidoglycan biosynthesis.</text>
</comment>
<feature type="compositionally biased region" description="Low complexity" evidence="22">
    <location>
        <begin position="431"/>
        <end position="455"/>
    </location>
</feature>
<evidence type="ECO:0000256" key="6">
    <source>
        <dbReference type="ARBA" id="ARBA00022679"/>
    </source>
</evidence>
<evidence type="ECO:0000256" key="20">
    <source>
        <dbReference type="ARBA" id="ARBA00049902"/>
    </source>
</evidence>
<dbReference type="GO" id="GO:0071555">
    <property type="term" value="P:cell wall organization"/>
    <property type="evidence" value="ECO:0007669"/>
    <property type="project" value="UniProtKB-KW"/>
</dbReference>
<feature type="transmembrane region" description="Helical" evidence="23">
    <location>
        <begin position="46"/>
        <end position="68"/>
    </location>
</feature>
<feature type="transmembrane region" description="Helical" evidence="23">
    <location>
        <begin position="179"/>
        <end position="197"/>
    </location>
</feature>
<keyword evidence="13" id="KW-0961">Cell wall biogenesis/degradation</keyword>
<evidence type="ECO:0000313" key="24">
    <source>
        <dbReference type="EMBL" id="SIQ27670.1"/>
    </source>
</evidence>
<name>A0A1N6RFM0_9ACTN</name>
<dbReference type="GO" id="GO:0008360">
    <property type="term" value="P:regulation of cell shape"/>
    <property type="evidence" value="ECO:0007669"/>
    <property type="project" value="UniProtKB-KW"/>
</dbReference>
<dbReference type="RefSeq" id="WP_083743877.1">
    <property type="nucleotide sequence ID" value="NZ_FTNI01000001.1"/>
</dbReference>
<dbReference type="InterPro" id="IPR018365">
    <property type="entry name" value="Cell_cycle_FtsW-rel_CS"/>
</dbReference>
<dbReference type="AlphaFoldDB" id="A0A1N6RFM0"/>
<feature type="transmembrane region" description="Helical" evidence="23">
    <location>
        <begin position="80"/>
        <end position="99"/>
    </location>
</feature>
<evidence type="ECO:0000256" key="8">
    <source>
        <dbReference type="ARBA" id="ARBA00022960"/>
    </source>
</evidence>
<gene>
    <name evidence="24" type="ORF">SAMN05421833_101371</name>
</gene>
<dbReference type="NCBIfam" id="TIGR02614">
    <property type="entry name" value="ftsW"/>
    <property type="match status" value="1"/>
</dbReference>
<reference evidence="25" key="1">
    <citation type="submission" date="2017-01" db="EMBL/GenBank/DDBJ databases">
        <authorList>
            <person name="Varghese N."/>
            <person name="Submissions S."/>
        </authorList>
    </citation>
    <scope>NUCLEOTIDE SEQUENCE [LARGE SCALE GENOMIC DNA]</scope>
    <source>
        <strain evidence="25">ATCC 12950</strain>
    </source>
</reference>
<evidence type="ECO:0000256" key="23">
    <source>
        <dbReference type="SAM" id="Phobius"/>
    </source>
</evidence>
<evidence type="ECO:0000256" key="19">
    <source>
        <dbReference type="ARBA" id="ARBA00044770"/>
    </source>
</evidence>
<dbReference type="GO" id="GO:0051301">
    <property type="term" value="P:cell division"/>
    <property type="evidence" value="ECO:0007669"/>
    <property type="project" value="UniProtKB-KW"/>
</dbReference>
<evidence type="ECO:0000256" key="15">
    <source>
        <dbReference type="ARBA" id="ARBA00033270"/>
    </source>
</evidence>
<evidence type="ECO:0000256" key="4">
    <source>
        <dbReference type="ARBA" id="ARBA00022618"/>
    </source>
</evidence>
<keyword evidence="6" id="KW-0808">Transferase</keyword>
<dbReference type="STRING" id="58117.SAMN05421833_101371"/>
<evidence type="ECO:0000256" key="17">
    <source>
        <dbReference type="ARBA" id="ARBA00041185"/>
    </source>
</evidence>
<evidence type="ECO:0000256" key="16">
    <source>
        <dbReference type="ARBA" id="ARBA00038053"/>
    </source>
</evidence>
<evidence type="ECO:0000256" key="2">
    <source>
        <dbReference type="ARBA" id="ARBA00004752"/>
    </source>
</evidence>
<evidence type="ECO:0000256" key="11">
    <source>
        <dbReference type="ARBA" id="ARBA00023136"/>
    </source>
</evidence>
<comment type="function">
    <text evidence="21">Peptidoglycan polymerase that is essential for cell division.</text>
</comment>
<keyword evidence="25" id="KW-1185">Reference proteome</keyword>
<keyword evidence="4 24" id="KW-0132">Cell division</keyword>
<dbReference type="EC" id="2.4.99.28" evidence="19"/>
<dbReference type="PANTHER" id="PTHR30474">
    <property type="entry name" value="CELL CYCLE PROTEIN"/>
    <property type="match status" value="1"/>
</dbReference>
<feature type="compositionally biased region" description="Basic and acidic residues" evidence="22">
    <location>
        <begin position="460"/>
        <end position="494"/>
    </location>
</feature>
<feature type="transmembrane region" description="Helical" evidence="23">
    <location>
        <begin position="309"/>
        <end position="327"/>
    </location>
</feature>
<evidence type="ECO:0000256" key="9">
    <source>
        <dbReference type="ARBA" id="ARBA00022984"/>
    </source>
</evidence>
<dbReference type="PANTHER" id="PTHR30474:SF2">
    <property type="entry name" value="PEPTIDOGLYCAN GLYCOSYLTRANSFERASE FTSW-RELATED"/>
    <property type="match status" value="1"/>
</dbReference>
<keyword evidence="3" id="KW-1003">Cell membrane</keyword>
<feature type="transmembrane region" description="Helical" evidence="23">
    <location>
        <begin position="339"/>
        <end position="363"/>
    </location>
</feature>
<dbReference type="OrthoDB" id="9812661at2"/>
<evidence type="ECO:0000313" key="25">
    <source>
        <dbReference type="Proteomes" id="UP000186096"/>
    </source>
</evidence>
<evidence type="ECO:0000256" key="1">
    <source>
        <dbReference type="ARBA" id="ARBA00004651"/>
    </source>
</evidence>
<keyword evidence="5" id="KW-0328">Glycosyltransferase</keyword>
<dbReference type="GO" id="GO:0005886">
    <property type="term" value="C:plasma membrane"/>
    <property type="evidence" value="ECO:0007669"/>
    <property type="project" value="UniProtKB-SubCell"/>
</dbReference>
<organism evidence="24 25">
    <name type="scientific">Microbispora rosea</name>
    <dbReference type="NCBI Taxonomy" id="58117"/>
    <lineage>
        <taxon>Bacteria</taxon>
        <taxon>Bacillati</taxon>
        <taxon>Actinomycetota</taxon>
        <taxon>Actinomycetes</taxon>
        <taxon>Streptosporangiales</taxon>
        <taxon>Streptosporangiaceae</taxon>
        <taxon>Microbispora</taxon>
    </lineage>
</organism>
<evidence type="ECO:0000256" key="12">
    <source>
        <dbReference type="ARBA" id="ARBA00023306"/>
    </source>
</evidence>
<keyword evidence="12" id="KW-0131">Cell cycle</keyword>
<evidence type="ECO:0000256" key="7">
    <source>
        <dbReference type="ARBA" id="ARBA00022692"/>
    </source>
</evidence>
<comment type="subcellular location">
    <subcellularLocation>
        <location evidence="1">Cell membrane</location>
        <topology evidence="1">Multi-pass membrane protein</topology>
    </subcellularLocation>
</comment>
<proteinExistence type="inferred from homology"/>
<protein>
    <recommendedName>
        <fullName evidence="17">Probable peptidoglycan glycosyltransferase FtsW</fullName>
        <ecNumber evidence="19">2.4.99.28</ecNumber>
    </recommendedName>
    <alternativeName>
        <fullName evidence="18">Cell division protein FtsW</fullName>
    </alternativeName>
    <alternativeName>
        <fullName evidence="15">Cell wall polymerase</fullName>
    </alternativeName>
    <alternativeName>
        <fullName evidence="14">Peptidoglycan polymerase</fullName>
    </alternativeName>
</protein>
<evidence type="ECO:0000256" key="10">
    <source>
        <dbReference type="ARBA" id="ARBA00022989"/>
    </source>
</evidence>
<evidence type="ECO:0000256" key="13">
    <source>
        <dbReference type="ARBA" id="ARBA00023316"/>
    </source>
</evidence>
<comment type="catalytic activity">
    <reaction evidence="20">
        <text>[GlcNAc-(1-&gt;4)-Mur2Ac(oyl-L-Ala-gamma-D-Glu-L-Lys-D-Ala-D-Ala)](n)-di-trans,octa-cis-undecaprenyl diphosphate + beta-D-GlcNAc-(1-&gt;4)-Mur2Ac(oyl-L-Ala-gamma-D-Glu-L-Lys-D-Ala-D-Ala)-di-trans,octa-cis-undecaprenyl diphosphate = [GlcNAc-(1-&gt;4)-Mur2Ac(oyl-L-Ala-gamma-D-Glu-L-Lys-D-Ala-D-Ala)](n+1)-di-trans,octa-cis-undecaprenyl diphosphate + di-trans,octa-cis-undecaprenyl diphosphate + H(+)</text>
        <dbReference type="Rhea" id="RHEA:23708"/>
        <dbReference type="Rhea" id="RHEA-COMP:9602"/>
        <dbReference type="Rhea" id="RHEA-COMP:9603"/>
        <dbReference type="ChEBI" id="CHEBI:15378"/>
        <dbReference type="ChEBI" id="CHEBI:58405"/>
        <dbReference type="ChEBI" id="CHEBI:60033"/>
        <dbReference type="ChEBI" id="CHEBI:78435"/>
        <dbReference type="EC" id="2.4.99.28"/>
    </reaction>
</comment>
<dbReference type="EMBL" id="FTNI01000001">
    <property type="protein sequence ID" value="SIQ27670.1"/>
    <property type="molecule type" value="Genomic_DNA"/>
</dbReference>
<comment type="similarity">
    <text evidence="16">Belongs to the SEDS family. FtsW subfamily.</text>
</comment>
<dbReference type="InterPro" id="IPR001182">
    <property type="entry name" value="FtsW/RodA"/>
</dbReference>
<evidence type="ECO:0000256" key="22">
    <source>
        <dbReference type="SAM" id="MobiDB-lite"/>
    </source>
</evidence>
<dbReference type="Pfam" id="PF01098">
    <property type="entry name" value="FTSW_RODA_SPOVE"/>
    <property type="match status" value="1"/>
</dbReference>
<evidence type="ECO:0000256" key="5">
    <source>
        <dbReference type="ARBA" id="ARBA00022676"/>
    </source>
</evidence>
<feature type="region of interest" description="Disordered" evidence="22">
    <location>
        <begin position="428"/>
        <end position="494"/>
    </location>
</feature>
<evidence type="ECO:0000256" key="18">
    <source>
        <dbReference type="ARBA" id="ARBA00041418"/>
    </source>
</evidence>
<dbReference type="Proteomes" id="UP000186096">
    <property type="component" value="Unassembled WGS sequence"/>
</dbReference>
<feature type="transmembrane region" description="Helical" evidence="23">
    <location>
        <begin position="375"/>
        <end position="397"/>
    </location>
</feature>
<feature type="transmembrane region" description="Helical" evidence="23">
    <location>
        <begin position="228"/>
        <end position="246"/>
    </location>
</feature>
<keyword evidence="7 23" id="KW-0812">Transmembrane</keyword>
<feature type="transmembrane region" description="Helical" evidence="23">
    <location>
        <begin position="203"/>
        <end position="221"/>
    </location>
</feature>
<evidence type="ECO:0000256" key="14">
    <source>
        <dbReference type="ARBA" id="ARBA00032370"/>
    </source>
</evidence>
<dbReference type="GO" id="GO:0032153">
    <property type="term" value="C:cell division site"/>
    <property type="evidence" value="ECO:0007669"/>
    <property type="project" value="TreeGrafter"/>
</dbReference>
<keyword evidence="10 23" id="KW-1133">Transmembrane helix</keyword>
<keyword evidence="8" id="KW-0133">Cell shape</keyword>
<dbReference type="GO" id="GO:0009252">
    <property type="term" value="P:peptidoglycan biosynthetic process"/>
    <property type="evidence" value="ECO:0007669"/>
    <property type="project" value="UniProtKB-KW"/>
</dbReference>
<dbReference type="PROSITE" id="PS00428">
    <property type="entry name" value="FTSW_RODA_SPOVE"/>
    <property type="match status" value="1"/>
</dbReference>
<feature type="compositionally biased region" description="Low complexity" evidence="22">
    <location>
        <begin position="1"/>
        <end position="14"/>
    </location>
</feature>
<feature type="transmembrane region" description="Helical" evidence="23">
    <location>
        <begin position="111"/>
        <end position="130"/>
    </location>
</feature>
<dbReference type="GO" id="GO:0008955">
    <property type="term" value="F:peptidoglycan glycosyltransferase activity"/>
    <property type="evidence" value="ECO:0007669"/>
    <property type="project" value="UniProtKB-EC"/>
</dbReference>
<keyword evidence="9" id="KW-0573">Peptidoglycan synthesis</keyword>
<dbReference type="GO" id="GO:0015648">
    <property type="term" value="F:lipid-linked peptidoglycan transporter activity"/>
    <property type="evidence" value="ECO:0007669"/>
    <property type="project" value="TreeGrafter"/>
</dbReference>